<evidence type="ECO:0000313" key="3">
    <source>
        <dbReference type="Proteomes" id="UP001254832"/>
    </source>
</evidence>
<dbReference type="EMBL" id="JAVDTR010000022">
    <property type="protein sequence ID" value="MDR6727083.1"/>
    <property type="molecule type" value="Genomic_DNA"/>
</dbReference>
<accession>A0AAP5LS36</accession>
<gene>
    <name evidence="2" type="ORF">J2W91_005608</name>
</gene>
<sequence length="112" mass="12891">MEQQHKPIGIGTLALLVLTMGFAFNFPWGKEQFQVSYYLFQSLNWPIYSNGNQGVHLTFVAAIVFWVGTVVIARKFHMNYGAKLAYRIGSFMLIFSVLIFPLYGVIWFIFGR</sequence>
<keyword evidence="1" id="KW-0472">Membrane</keyword>
<reference evidence="2" key="1">
    <citation type="submission" date="2023-07" db="EMBL/GenBank/DDBJ databases">
        <title>Sorghum-associated microbial communities from plants grown in Nebraska, USA.</title>
        <authorList>
            <person name="Schachtman D."/>
        </authorList>
    </citation>
    <scope>NUCLEOTIDE SEQUENCE</scope>
    <source>
        <strain evidence="2">BE80</strain>
    </source>
</reference>
<dbReference type="AlphaFoldDB" id="A0AAP5LS36"/>
<evidence type="ECO:0000256" key="1">
    <source>
        <dbReference type="SAM" id="Phobius"/>
    </source>
</evidence>
<keyword evidence="1" id="KW-0812">Transmembrane</keyword>
<proteinExistence type="predicted"/>
<dbReference type="Proteomes" id="UP001254832">
    <property type="component" value="Unassembled WGS sequence"/>
</dbReference>
<protein>
    <submittedName>
        <fullName evidence="2">Uncharacterized protein</fullName>
    </submittedName>
</protein>
<feature type="transmembrane region" description="Helical" evidence="1">
    <location>
        <begin position="85"/>
        <end position="110"/>
    </location>
</feature>
<feature type="transmembrane region" description="Helical" evidence="1">
    <location>
        <begin position="54"/>
        <end position="73"/>
    </location>
</feature>
<evidence type="ECO:0000313" key="2">
    <source>
        <dbReference type="EMBL" id="MDR6727083.1"/>
    </source>
</evidence>
<organism evidence="2 3">
    <name type="scientific">Paenibacillus amylolyticus</name>
    <dbReference type="NCBI Taxonomy" id="1451"/>
    <lineage>
        <taxon>Bacteria</taxon>
        <taxon>Bacillati</taxon>
        <taxon>Bacillota</taxon>
        <taxon>Bacilli</taxon>
        <taxon>Bacillales</taxon>
        <taxon>Paenibacillaceae</taxon>
        <taxon>Paenibacillus</taxon>
    </lineage>
</organism>
<dbReference type="RefSeq" id="WP_310145739.1">
    <property type="nucleotide sequence ID" value="NZ_JAVDTR010000022.1"/>
</dbReference>
<comment type="caution">
    <text evidence="2">The sequence shown here is derived from an EMBL/GenBank/DDBJ whole genome shotgun (WGS) entry which is preliminary data.</text>
</comment>
<name>A0AAP5LS36_PAEAM</name>
<keyword evidence="1" id="KW-1133">Transmembrane helix</keyword>